<name>A0ABY2D607_9GAMM</name>
<proteinExistence type="predicted"/>
<feature type="chain" id="PRO_5045738774" description="Carbohydrate porin" evidence="1">
    <location>
        <begin position="20"/>
        <end position="95"/>
    </location>
</feature>
<protein>
    <recommendedName>
        <fullName evidence="4">Carbohydrate porin</fullName>
    </recommendedName>
</protein>
<dbReference type="Proteomes" id="UP000294823">
    <property type="component" value="Unassembled WGS sequence"/>
</dbReference>
<evidence type="ECO:0000313" key="2">
    <source>
        <dbReference type="EMBL" id="TDA93642.1"/>
    </source>
</evidence>
<evidence type="ECO:0000313" key="3">
    <source>
        <dbReference type="Proteomes" id="UP000294823"/>
    </source>
</evidence>
<organism evidence="2 3">
    <name type="scientific">Halomonas marinisediminis</name>
    <dbReference type="NCBI Taxonomy" id="2546095"/>
    <lineage>
        <taxon>Bacteria</taxon>
        <taxon>Pseudomonadati</taxon>
        <taxon>Pseudomonadota</taxon>
        <taxon>Gammaproteobacteria</taxon>
        <taxon>Oceanospirillales</taxon>
        <taxon>Halomonadaceae</taxon>
        <taxon>Halomonas</taxon>
    </lineage>
</organism>
<accession>A0ABY2D607</accession>
<dbReference type="EMBL" id="SLTR01000145">
    <property type="protein sequence ID" value="TDA93642.1"/>
    <property type="molecule type" value="Genomic_DNA"/>
</dbReference>
<comment type="caution">
    <text evidence="2">The sequence shown here is derived from an EMBL/GenBank/DDBJ whole genome shotgun (WGS) entry which is preliminary data.</text>
</comment>
<sequence length="95" mass="10168">MKKIVLALVVMFVVTSTYAQTREELMAEQAAKKDSVAAIQARVNALQSQIDAFPGWKKGAFGTIGGSISEYDNWYAKGVANSSTGNIGFTVNAYA</sequence>
<keyword evidence="1" id="KW-0732">Signal</keyword>
<feature type="non-terminal residue" evidence="2">
    <location>
        <position position="95"/>
    </location>
</feature>
<evidence type="ECO:0000256" key="1">
    <source>
        <dbReference type="SAM" id="SignalP"/>
    </source>
</evidence>
<keyword evidence="3" id="KW-1185">Reference proteome</keyword>
<feature type="signal peptide" evidence="1">
    <location>
        <begin position="1"/>
        <end position="19"/>
    </location>
</feature>
<reference evidence="2 3" key="1">
    <citation type="submission" date="2019-03" db="EMBL/GenBank/DDBJ databases">
        <title>Halomonas marinisediminis sp. nov., a moderately halophilic bacterium isolated from the Bohai Gulf.</title>
        <authorList>
            <person name="Ji X."/>
        </authorList>
    </citation>
    <scope>NUCLEOTIDE SEQUENCE [LARGE SCALE GENOMIC DNA]</scope>
    <source>
        <strain evidence="2 3">204</strain>
    </source>
</reference>
<gene>
    <name evidence="2" type="ORF">E0702_16150</name>
</gene>
<evidence type="ECO:0008006" key="4">
    <source>
        <dbReference type="Google" id="ProtNLM"/>
    </source>
</evidence>